<evidence type="ECO:0000313" key="2">
    <source>
        <dbReference type="Proteomes" id="UP001320544"/>
    </source>
</evidence>
<accession>A0ABN6MEW8</accession>
<keyword evidence="2" id="KW-1185">Reference proteome</keyword>
<dbReference type="EMBL" id="AP025564">
    <property type="protein sequence ID" value="BDE95083.1"/>
    <property type="molecule type" value="Genomic_DNA"/>
</dbReference>
<dbReference type="Proteomes" id="UP001320544">
    <property type="component" value="Chromosome"/>
</dbReference>
<evidence type="ECO:0000313" key="1">
    <source>
        <dbReference type="EMBL" id="BDE95083.1"/>
    </source>
</evidence>
<sequence>MVAVYHIGVPPLPAVGSCYLSHAPPFAHELTAPFDLGRAAKALLARFGSFDAARANPIRACKSII</sequence>
<reference evidence="1 2" key="1">
    <citation type="submission" date="2022-01" db="EMBL/GenBank/DDBJ databases">
        <title>Novel bile acid biosynthetic pathways are enriched in the microbiome of centenarians.</title>
        <authorList>
            <person name="Sato Y."/>
            <person name="Atarashi K."/>
            <person name="Plichta R.D."/>
            <person name="Arai Y."/>
            <person name="Sasajima S."/>
            <person name="Kearney M.S."/>
            <person name="Suda W."/>
            <person name="Takeshita K."/>
            <person name="Sasaki T."/>
            <person name="Okamoto S."/>
            <person name="Skelly N.A."/>
            <person name="Okamura Y."/>
            <person name="Vlamakis H."/>
            <person name="Li Y."/>
            <person name="Tanoue T."/>
            <person name="Takei H."/>
            <person name="Nittono H."/>
            <person name="Narushima S."/>
            <person name="Irie J."/>
            <person name="Itoh H."/>
            <person name="Moriya K."/>
            <person name="Sugiura Y."/>
            <person name="Suematsu M."/>
            <person name="Moritoki N."/>
            <person name="Shibata S."/>
            <person name="Littman R.D."/>
            <person name="Fischbach A.M."/>
            <person name="Uwamino Y."/>
            <person name="Inoue T."/>
            <person name="Honda A."/>
            <person name="Hattori M."/>
            <person name="Murai T."/>
            <person name="Xavier J.R."/>
            <person name="Hirose N."/>
            <person name="Honda K."/>
        </authorList>
    </citation>
    <scope>NUCLEOTIDE SEQUENCE [LARGE SCALE GENOMIC DNA]</scope>
    <source>
        <strain evidence="1 2">CE91-St30</strain>
    </source>
</reference>
<name>A0ABN6MEW8_9ACTN</name>
<gene>
    <name evidence="1" type="ORF">CE91St30_04160</name>
</gene>
<organism evidence="1 2">
    <name type="scientific">Raoultibacter timonensis</name>
    <dbReference type="NCBI Taxonomy" id="1907662"/>
    <lineage>
        <taxon>Bacteria</taxon>
        <taxon>Bacillati</taxon>
        <taxon>Actinomycetota</taxon>
        <taxon>Coriobacteriia</taxon>
        <taxon>Eggerthellales</taxon>
        <taxon>Eggerthellaceae</taxon>
        <taxon>Raoultibacter</taxon>
    </lineage>
</organism>
<proteinExistence type="predicted"/>
<protein>
    <submittedName>
        <fullName evidence="1">Uncharacterized protein</fullName>
    </submittedName>
</protein>